<evidence type="ECO:0000313" key="6">
    <source>
        <dbReference type="Proteomes" id="UP000598775"/>
    </source>
</evidence>
<evidence type="ECO:0000256" key="2">
    <source>
        <dbReference type="ARBA" id="ARBA00005989"/>
    </source>
</evidence>
<evidence type="ECO:0000256" key="1">
    <source>
        <dbReference type="ARBA" id="ARBA00004196"/>
    </source>
</evidence>
<gene>
    <name evidence="5" type="ORF">GCM10011399_20270</name>
</gene>
<dbReference type="Gene3D" id="1.20.1420.20">
    <property type="entry name" value="M75 peptidase, HXXE motif"/>
    <property type="match status" value="1"/>
</dbReference>
<sequence length="266" mass="28154">MTPQISVAVELSESTSDLAYYLRQQAEQLDGGAAEFAAAYQAGDDDLARSLYAPTRMFYNRMLVVSDSFADLDARLDTRQQDLTAGEAFTGWHAIEQDLYPVAGQAPYSAEQRTALATGLAADTHALVEQINGLRPTVDQQTEGAAKLLQTRGVNAANGAEDAASSSDLYDLQGYVDGAQLVFEGIRVVLVTQDAALATTLDHEFGGIQDSLNAQREGVAFKRYDKVSADDLASLKDKVSALAASLSQVTVTMAPATATPTPAPAG</sequence>
<name>A0A917EWJ2_9MICO</name>
<reference evidence="5 6" key="1">
    <citation type="journal article" date="2014" name="Int. J. Syst. Evol. Microbiol.">
        <title>Complete genome sequence of Corynebacterium casei LMG S-19264T (=DSM 44701T), isolated from a smear-ripened cheese.</title>
        <authorList>
            <consortium name="US DOE Joint Genome Institute (JGI-PGF)"/>
            <person name="Walter F."/>
            <person name="Albersmeier A."/>
            <person name="Kalinowski J."/>
            <person name="Ruckert C."/>
        </authorList>
    </citation>
    <scope>NUCLEOTIDE SEQUENCE [LARGE SCALE GENOMIC DNA]</scope>
    <source>
        <strain evidence="5 6">CGMCC 1.12976</strain>
    </source>
</reference>
<proteinExistence type="inferred from homology"/>
<comment type="similarity">
    <text evidence="2">Belongs to the EfeM/EfeO family.</text>
</comment>
<dbReference type="Proteomes" id="UP000598775">
    <property type="component" value="Unassembled WGS sequence"/>
</dbReference>
<evidence type="ECO:0000313" key="5">
    <source>
        <dbReference type="EMBL" id="GGF26885.1"/>
    </source>
</evidence>
<dbReference type="AlphaFoldDB" id="A0A917EWJ2"/>
<dbReference type="Pfam" id="PF09375">
    <property type="entry name" value="Peptidase_M75"/>
    <property type="match status" value="1"/>
</dbReference>
<evidence type="ECO:0000256" key="3">
    <source>
        <dbReference type="ARBA" id="ARBA00022729"/>
    </source>
</evidence>
<dbReference type="PANTHER" id="PTHR39192">
    <property type="entry name" value="IRON UPTAKE SYSTEM COMPONENT EFEO"/>
    <property type="match status" value="1"/>
</dbReference>
<keyword evidence="6" id="KW-1185">Reference proteome</keyword>
<feature type="domain" description="Imelysin-like" evidence="4">
    <location>
        <begin position="23"/>
        <end position="248"/>
    </location>
</feature>
<keyword evidence="3" id="KW-0732">Signal</keyword>
<dbReference type="CDD" id="cd14656">
    <property type="entry name" value="Imelysin-like_EfeO"/>
    <property type="match status" value="1"/>
</dbReference>
<dbReference type="InterPro" id="IPR018976">
    <property type="entry name" value="Imelysin-like"/>
</dbReference>
<comment type="caution">
    <text evidence="5">The sequence shown here is derived from an EMBL/GenBank/DDBJ whole genome shotgun (WGS) entry which is preliminary data.</text>
</comment>
<accession>A0A917EWJ2</accession>
<dbReference type="GO" id="GO:0030313">
    <property type="term" value="C:cell envelope"/>
    <property type="evidence" value="ECO:0007669"/>
    <property type="project" value="UniProtKB-SubCell"/>
</dbReference>
<organism evidence="5 6">
    <name type="scientific">Subtercola lobariae</name>
    <dbReference type="NCBI Taxonomy" id="1588641"/>
    <lineage>
        <taxon>Bacteria</taxon>
        <taxon>Bacillati</taxon>
        <taxon>Actinomycetota</taxon>
        <taxon>Actinomycetes</taxon>
        <taxon>Micrococcales</taxon>
        <taxon>Microbacteriaceae</taxon>
        <taxon>Subtercola</taxon>
    </lineage>
</organism>
<comment type="subcellular location">
    <subcellularLocation>
        <location evidence="1">Cell envelope</location>
    </subcellularLocation>
</comment>
<dbReference type="InterPro" id="IPR038352">
    <property type="entry name" value="Imelysin_sf"/>
</dbReference>
<evidence type="ECO:0000259" key="4">
    <source>
        <dbReference type="Pfam" id="PF09375"/>
    </source>
</evidence>
<dbReference type="InterPro" id="IPR034981">
    <property type="entry name" value="Imelysin-like_EfeO/Algp7"/>
</dbReference>
<dbReference type="InterPro" id="IPR050894">
    <property type="entry name" value="EfeM/EfeO_iron_uptake"/>
</dbReference>
<dbReference type="PANTHER" id="PTHR39192:SF1">
    <property type="entry name" value="IRON UPTAKE SYSTEM COMPONENT EFEO"/>
    <property type="match status" value="1"/>
</dbReference>
<keyword evidence="5" id="KW-0449">Lipoprotein</keyword>
<protein>
    <submittedName>
        <fullName evidence="5">Efem/EfeO family lipoprotein</fullName>
    </submittedName>
</protein>
<dbReference type="EMBL" id="BMGP01000003">
    <property type="protein sequence ID" value="GGF26885.1"/>
    <property type="molecule type" value="Genomic_DNA"/>
</dbReference>